<dbReference type="Pfam" id="PF22178">
    <property type="entry name" value="Gp5_trimer_C"/>
    <property type="match status" value="1"/>
</dbReference>
<dbReference type="Pfam" id="PF05954">
    <property type="entry name" value="Phage_GPD"/>
    <property type="match status" value="1"/>
</dbReference>
<dbReference type="InterPro" id="IPR037026">
    <property type="entry name" value="Vgr_OB-fold_dom_sf"/>
</dbReference>
<dbReference type="PANTHER" id="PTHR32305">
    <property type="match status" value="1"/>
</dbReference>
<evidence type="ECO:0000259" key="4">
    <source>
        <dbReference type="Pfam" id="PF22178"/>
    </source>
</evidence>
<dbReference type="NCBIfam" id="TIGR03361">
    <property type="entry name" value="VI_Rhs_Vgr"/>
    <property type="match status" value="1"/>
</dbReference>
<dbReference type="NCBIfam" id="TIGR01646">
    <property type="entry name" value="vgr_GE"/>
    <property type="match status" value="1"/>
</dbReference>
<feature type="domain" description="Gp5/Type VI secretion system Vgr protein OB-fold" evidence="3">
    <location>
        <begin position="386"/>
        <end position="453"/>
    </location>
</feature>
<feature type="region of interest" description="Disordered" evidence="2">
    <location>
        <begin position="233"/>
        <end position="252"/>
    </location>
</feature>
<dbReference type="SUPFAM" id="SSF69349">
    <property type="entry name" value="Phage fibre proteins"/>
    <property type="match status" value="1"/>
</dbReference>
<dbReference type="InterPro" id="IPR017847">
    <property type="entry name" value="T6SS_RhsGE_Vgr_subset"/>
</dbReference>
<dbReference type="Gene3D" id="2.40.50.230">
    <property type="entry name" value="Gp5 N-terminal domain"/>
    <property type="match status" value="1"/>
</dbReference>
<comment type="similarity">
    <text evidence="1">Belongs to the VgrG protein family.</text>
</comment>
<evidence type="ECO:0000313" key="5">
    <source>
        <dbReference type="EMBL" id="RBB37947.1"/>
    </source>
</evidence>
<dbReference type="Pfam" id="PF04717">
    <property type="entry name" value="Phage_base_V"/>
    <property type="match status" value="1"/>
</dbReference>
<dbReference type="InterPro" id="IPR006531">
    <property type="entry name" value="Gp5/Vgr_OB"/>
</dbReference>
<accession>A0A365QT37</accession>
<dbReference type="AlphaFoldDB" id="A0A365QT37"/>
<keyword evidence="6" id="KW-1185">Reference proteome</keyword>
<feature type="compositionally biased region" description="Basic and acidic residues" evidence="2">
    <location>
        <begin position="233"/>
        <end position="251"/>
    </location>
</feature>
<sequence>MAIQSDLRFTFTAGNESFEVVEFTLHEGLSETFLLQVELASTNPDIDFGEVLDRNGLLTIWQGGVPVRYVHGAISSLAQGETGFRRTRYSAVVEPRLARLKLSSDWRIFQTLSVPEIATAVLKAHNQTLDYEQRITAEHLAREYCVQAGDTDYDFIERILREEGFFYAFQHKADGHRLIHCDRLFIYGRQQGEPVLYNPTPGGDQPRPCLRTFFYTENVRTARQVQRDYTFKSPRYPHEYPREGTDLDHQGRGYARYDYPGRYKHEGSGKAFTQDRLRGHRRDACIARVNGDDARLQPGVAFDLTGHPREDMNRGWRPVSIVHHGKQYISQAEESADAQQGTHYRYEAVLVPDDAEWRAEPLPHPRIDGPQPATVVGPEGEEIYTDAYGRVKVQFPWDREGKYDEHSSCWIQVAQNWAGATWGHMAIPRIGQEVIVVNLDGDPDQPLIIGRAYNRLQLPPYELPRHKTRMTIKSQTHKGEGYNELRFEDEKDQEEIYVHAQKDQNIHVNHDETTFVGNDRSEQVEHDETIAIGNDRKETVGRDEQVTIGQDRRHDIGQDDFLTIGRNHTIHTAKDRTEEVGNHRRDKTAANHTVDIGGHLKQRVAGHAELEAGQAIRHRTKVYEIHAAELLEVKGPGGTVRIDNGGITLEGVAIRVKGPMTQNRGGAQNALALPAAPRKGQGMDRACAMRADGSCPRKPCPCGKGAA</sequence>
<proteinExistence type="inferred from homology"/>
<dbReference type="EMBL" id="QMFZ01000016">
    <property type="protein sequence ID" value="RBB37947.1"/>
    <property type="molecule type" value="Genomic_DNA"/>
</dbReference>
<dbReference type="InterPro" id="IPR006533">
    <property type="entry name" value="T6SS_Vgr_RhsGE"/>
</dbReference>
<dbReference type="InterPro" id="IPR050708">
    <property type="entry name" value="T6SS_VgrG/RHS"/>
</dbReference>
<name>A0A365QT37_9BURK</name>
<evidence type="ECO:0000313" key="6">
    <source>
        <dbReference type="Proteomes" id="UP000252458"/>
    </source>
</evidence>
<evidence type="ECO:0000256" key="2">
    <source>
        <dbReference type="SAM" id="MobiDB-lite"/>
    </source>
</evidence>
<dbReference type="RefSeq" id="WP_113046275.1">
    <property type="nucleotide sequence ID" value="NZ_QMFZ01000016.1"/>
</dbReference>
<evidence type="ECO:0000256" key="1">
    <source>
        <dbReference type="ARBA" id="ARBA00005558"/>
    </source>
</evidence>
<organism evidence="5 6">
    <name type="scientific">Burkholderia reimsis</name>
    <dbReference type="NCBI Taxonomy" id="2234132"/>
    <lineage>
        <taxon>Bacteria</taxon>
        <taxon>Pseudomonadati</taxon>
        <taxon>Pseudomonadota</taxon>
        <taxon>Betaproteobacteria</taxon>
        <taxon>Burkholderiales</taxon>
        <taxon>Burkholderiaceae</taxon>
        <taxon>Burkholderia</taxon>
    </lineage>
</organism>
<protein>
    <submittedName>
        <fullName evidence="5">Type VI secretion system tip protein VgrG</fullName>
    </submittedName>
</protein>
<dbReference type="Gene3D" id="4.10.220.110">
    <property type="match status" value="1"/>
</dbReference>
<gene>
    <name evidence="5" type="ORF">DPV79_19860</name>
</gene>
<dbReference type="SUPFAM" id="SSF69279">
    <property type="entry name" value="Phage tail proteins"/>
    <property type="match status" value="2"/>
</dbReference>
<dbReference type="Proteomes" id="UP000252458">
    <property type="component" value="Unassembled WGS sequence"/>
</dbReference>
<dbReference type="InterPro" id="IPR054030">
    <property type="entry name" value="Gp5_Vgr_C"/>
</dbReference>
<dbReference type="SUPFAM" id="SSF69255">
    <property type="entry name" value="gp5 N-terminal domain-like"/>
    <property type="match status" value="1"/>
</dbReference>
<evidence type="ECO:0000259" key="3">
    <source>
        <dbReference type="Pfam" id="PF04717"/>
    </source>
</evidence>
<comment type="caution">
    <text evidence="5">The sequence shown here is derived from an EMBL/GenBank/DDBJ whole genome shotgun (WGS) entry which is preliminary data.</text>
</comment>
<dbReference type="Gene3D" id="2.30.110.50">
    <property type="match status" value="1"/>
</dbReference>
<reference evidence="5 6" key="1">
    <citation type="submission" date="2018-06" db="EMBL/GenBank/DDBJ databases">
        <title>Draft genome sequence of Burkholderia reimsis strain BE51 isolated from a French agricultural soil.</title>
        <authorList>
            <person name="Esmaeel Q."/>
        </authorList>
    </citation>
    <scope>NUCLEOTIDE SEQUENCE [LARGE SCALE GENOMIC DNA]</scope>
    <source>
        <strain evidence="5 6">BE51</strain>
    </source>
</reference>
<feature type="domain" description="Gp5/Type VI secretion system Vgr C-terminal trimerisation" evidence="4">
    <location>
        <begin position="470"/>
        <end position="571"/>
    </location>
</feature>
<dbReference type="PANTHER" id="PTHR32305:SF11">
    <property type="entry name" value="TYPE VI SECRETION SYSTEM SPIKE PROTEIN VGRG3"/>
    <property type="match status" value="1"/>
</dbReference>
<dbReference type="Gene3D" id="3.55.50.10">
    <property type="entry name" value="Baseplate protein-like domains"/>
    <property type="match status" value="1"/>
</dbReference>